<keyword evidence="1" id="KW-0472">Membrane</keyword>
<dbReference type="KEGG" id="cja:CJA_2853"/>
<organism evidence="3 4">
    <name type="scientific">Cellvibrio japonicus (strain Ueda107)</name>
    <name type="common">Pseudomonas fluorescens subsp. cellulosa</name>
    <dbReference type="NCBI Taxonomy" id="498211"/>
    <lineage>
        <taxon>Bacteria</taxon>
        <taxon>Pseudomonadati</taxon>
        <taxon>Pseudomonadota</taxon>
        <taxon>Gammaproteobacteria</taxon>
        <taxon>Cellvibrionales</taxon>
        <taxon>Cellvibrionaceae</taxon>
        <taxon>Cellvibrio</taxon>
    </lineage>
</organism>
<evidence type="ECO:0000256" key="1">
    <source>
        <dbReference type="SAM" id="Phobius"/>
    </source>
</evidence>
<dbReference type="Pfam" id="PF20148">
    <property type="entry name" value="DUF6531"/>
    <property type="match status" value="1"/>
</dbReference>
<protein>
    <recommendedName>
        <fullName evidence="2">DUF6531 domain-containing protein</fullName>
    </recommendedName>
</protein>
<evidence type="ECO:0000313" key="3">
    <source>
        <dbReference type="EMBL" id="ACE83212.1"/>
    </source>
</evidence>
<dbReference type="InterPro" id="IPR045351">
    <property type="entry name" value="DUF6531"/>
</dbReference>
<feature type="transmembrane region" description="Helical" evidence="1">
    <location>
        <begin position="21"/>
        <end position="40"/>
    </location>
</feature>
<dbReference type="Proteomes" id="UP000001036">
    <property type="component" value="Chromosome"/>
</dbReference>
<dbReference type="EMBL" id="CP000934">
    <property type="protein sequence ID" value="ACE83212.1"/>
    <property type="molecule type" value="Genomic_DNA"/>
</dbReference>
<dbReference type="STRING" id="498211.CJA_2853"/>
<sequence>MSCKQRTVNRVQFCKSPFINTLIATIGGLFSIFVALPSFAACEGALADYNAVLNGNPTAVNYQSDKSRAEANLAACMQAEAQKNTNQPNIPPEELLVEGDLEAYLRQQEYLRQQRALERDRLAALEELKSLLKEEANLIASNVAKQPIQMNPAYENLGDHKTCLPVMIETGKKILTHIDFTENTEFPLHITRNYSSYDGSSYLFGHRWSTKLDRHLMFSFKDGRWCNFKLNNTVSTACSSTKNSDTLKKIYLNNTTQFSDEFIFSASTSRWTTTEANNKNLVLTQLTDQRWKLENKETGETEIFGLNGRLESIINRHSLSWVLGYDSTSSNKLQSITHSSGKILRLEWGTNSHISKVTDTDNKVIVSA</sequence>
<dbReference type="OrthoDB" id="9816400at2"/>
<dbReference type="AlphaFoldDB" id="B3PC40"/>
<keyword evidence="4" id="KW-1185">Reference proteome</keyword>
<evidence type="ECO:0000313" key="4">
    <source>
        <dbReference type="Proteomes" id="UP000001036"/>
    </source>
</evidence>
<evidence type="ECO:0000259" key="2">
    <source>
        <dbReference type="Pfam" id="PF20148"/>
    </source>
</evidence>
<gene>
    <name evidence="3" type="ordered locus">CJA_2853</name>
</gene>
<reference evidence="3 4" key="1">
    <citation type="journal article" date="2008" name="J. Bacteriol.">
        <title>Insights into plant cell wall degradation from the genome sequence of the soil bacterium Cellvibrio japonicus.</title>
        <authorList>
            <person name="Deboy R.T."/>
            <person name="Mongodin E.F."/>
            <person name="Fouts D.E."/>
            <person name="Tailford L.E."/>
            <person name="Khouri H."/>
            <person name="Emerson J.B."/>
            <person name="Mohamoud Y."/>
            <person name="Watkins K."/>
            <person name="Henrissat B."/>
            <person name="Gilbert H.J."/>
            <person name="Nelson K.E."/>
        </authorList>
    </citation>
    <scope>NUCLEOTIDE SEQUENCE [LARGE SCALE GENOMIC DNA]</scope>
    <source>
        <strain evidence="3 4">Ueda107</strain>
    </source>
</reference>
<accession>B3PC40</accession>
<proteinExistence type="predicted"/>
<keyword evidence="1" id="KW-0812">Transmembrane</keyword>
<dbReference type="HOGENOM" id="CLU_751623_0_0_6"/>
<keyword evidence="1" id="KW-1133">Transmembrane helix</keyword>
<feature type="domain" description="DUF6531" evidence="2">
    <location>
        <begin position="165"/>
        <end position="217"/>
    </location>
</feature>
<name>B3PC40_CELJU</name>
<dbReference type="eggNOG" id="COG3209">
    <property type="taxonomic scope" value="Bacteria"/>
</dbReference>
<dbReference type="RefSeq" id="WP_012488444.1">
    <property type="nucleotide sequence ID" value="NC_010995.1"/>
</dbReference>